<protein>
    <submittedName>
        <fullName evidence="1">Uncharacterized protein</fullName>
    </submittedName>
</protein>
<gene>
    <name evidence="1" type="ORF">MM415A00968_0026</name>
    <name evidence="2" type="ORF">MM415B02524_0009</name>
</gene>
<proteinExistence type="predicted"/>
<reference evidence="1" key="1">
    <citation type="submission" date="2020-03" db="EMBL/GenBank/DDBJ databases">
        <title>The deep terrestrial virosphere.</title>
        <authorList>
            <person name="Holmfeldt K."/>
            <person name="Nilsson E."/>
            <person name="Simone D."/>
            <person name="Lopez-Fernandez M."/>
            <person name="Wu X."/>
            <person name="de Brujin I."/>
            <person name="Lundin D."/>
            <person name="Andersson A."/>
            <person name="Bertilsson S."/>
            <person name="Dopson M."/>
        </authorList>
    </citation>
    <scope>NUCLEOTIDE SEQUENCE</scope>
    <source>
        <strain evidence="1">MM415A00968</strain>
        <strain evidence="2">MM415B02524</strain>
    </source>
</reference>
<dbReference type="EMBL" id="MT142857">
    <property type="protein sequence ID" value="QJA89624.1"/>
    <property type="molecule type" value="Genomic_DNA"/>
</dbReference>
<sequence length="63" mass="7460">MSEEFKLKLAKELNIYECEHGVSKKFIEWDSLPFHKKLTFILEAEKIINVIGEVIKKKHDSKK</sequence>
<accession>A0A6M3KAL3</accession>
<evidence type="ECO:0000313" key="1">
    <source>
        <dbReference type="EMBL" id="QJA78922.1"/>
    </source>
</evidence>
<evidence type="ECO:0000313" key="2">
    <source>
        <dbReference type="EMBL" id="QJA89624.1"/>
    </source>
</evidence>
<organism evidence="1">
    <name type="scientific">viral metagenome</name>
    <dbReference type="NCBI Taxonomy" id="1070528"/>
    <lineage>
        <taxon>unclassified sequences</taxon>
        <taxon>metagenomes</taxon>
        <taxon>organismal metagenomes</taxon>
    </lineage>
</organism>
<dbReference type="EMBL" id="MT142359">
    <property type="protein sequence ID" value="QJA78922.1"/>
    <property type="molecule type" value="Genomic_DNA"/>
</dbReference>
<name>A0A6M3KAL3_9ZZZZ</name>
<dbReference type="AlphaFoldDB" id="A0A6M3KAL3"/>